<name>A0A650EP40_9FIRM</name>
<gene>
    <name evidence="5" type="ORF">Firmicute1046_2780</name>
</gene>
<keyword evidence="4" id="KW-0012">Acyltransferase</keyword>
<dbReference type="CDD" id="cd03357">
    <property type="entry name" value="LbH_MAT_GAT"/>
    <property type="match status" value="1"/>
</dbReference>
<dbReference type="GO" id="GO:0008374">
    <property type="term" value="F:O-acyltransferase activity"/>
    <property type="evidence" value="ECO:0007669"/>
    <property type="project" value="TreeGrafter"/>
</dbReference>
<reference evidence="5" key="1">
    <citation type="journal article" date="2020" name="J. ISSAAS">
        <title>Lactobacilli and other gastrointestinal microbiota of Peromyscus leucopus, reservoir host for agents of Lyme disease and other zoonoses in North America.</title>
        <authorList>
            <person name="Milovic A."/>
            <person name="Bassam K."/>
            <person name="Shao H."/>
            <person name="Chatzistamou I."/>
            <person name="Tufts D.M."/>
            <person name="Diuk-Wasser M."/>
            <person name="Barbour A.G."/>
        </authorList>
    </citation>
    <scope>NUCLEOTIDE SEQUENCE</scope>
    <source>
        <strain evidence="5">LL40</strain>
    </source>
</reference>
<dbReference type="AlphaFoldDB" id="A0A650EP40"/>
<sequence>MDIFERDLSGETISIEDKDFCKIQSVIDNAQKILAELNLSYHNKNEVRAIFSRLTGREADSSFELMPPFYTDFGKNITVGKNVFINQNCTFMDRGGITIEDHVLIAPRVNLITINHTITPKNRRDVYSKPIHICKNVWIGANVTVTQGVTIGENSIIAAGAVVTKDVPPNVIAAGVPAKVIKQIEND</sequence>
<dbReference type="InterPro" id="IPR001451">
    <property type="entry name" value="Hexapep"/>
</dbReference>
<evidence type="ECO:0000313" key="5">
    <source>
        <dbReference type="EMBL" id="QGT51202.1"/>
    </source>
</evidence>
<dbReference type="InterPro" id="IPR011004">
    <property type="entry name" value="Trimer_LpxA-like_sf"/>
</dbReference>
<dbReference type="SUPFAM" id="SSF51161">
    <property type="entry name" value="Trimeric LpxA-like enzymes"/>
    <property type="match status" value="1"/>
</dbReference>
<evidence type="ECO:0000256" key="2">
    <source>
        <dbReference type="ARBA" id="ARBA00022679"/>
    </source>
</evidence>
<dbReference type="Pfam" id="PF00132">
    <property type="entry name" value="Hexapep"/>
    <property type="match status" value="1"/>
</dbReference>
<organism evidence="5">
    <name type="scientific">uncultured Bacillota bacterium</name>
    <dbReference type="NCBI Taxonomy" id="344338"/>
    <lineage>
        <taxon>Bacteria</taxon>
        <taxon>Bacillati</taxon>
        <taxon>Bacillota</taxon>
        <taxon>environmental samples</taxon>
    </lineage>
</organism>
<dbReference type="PANTHER" id="PTHR23416:SF23">
    <property type="entry name" value="ACETYLTRANSFERASE C18B11.09C-RELATED"/>
    <property type="match status" value="1"/>
</dbReference>
<dbReference type="Gene3D" id="2.160.10.10">
    <property type="entry name" value="Hexapeptide repeat proteins"/>
    <property type="match status" value="1"/>
</dbReference>
<evidence type="ECO:0000256" key="1">
    <source>
        <dbReference type="ARBA" id="ARBA00007274"/>
    </source>
</evidence>
<dbReference type="EMBL" id="MN577573">
    <property type="protein sequence ID" value="QGT51202.1"/>
    <property type="molecule type" value="Genomic_DNA"/>
</dbReference>
<proteinExistence type="inferred from homology"/>
<dbReference type="InterPro" id="IPR018357">
    <property type="entry name" value="Hexapep_transf_CS"/>
</dbReference>
<evidence type="ECO:0000256" key="3">
    <source>
        <dbReference type="ARBA" id="ARBA00022737"/>
    </source>
</evidence>
<accession>A0A650EP40</accession>
<comment type="similarity">
    <text evidence="1">Belongs to the transferase hexapeptide repeat family.</text>
</comment>
<dbReference type="FunFam" id="2.160.10.10:FF:000025">
    <property type="entry name" value="Hexapeptide-repeat containing-acetyltransferase"/>
    <property type="match status" value="1"/>
</dbReference>
<dbReference type="PANTHER" id="PTHR23416">
    <property type="entry name" value="SIALIC ACID SYNTHASE-RELATED"/>
    <property type="match status" value="1"/>
</dbReference>
<evidence type="ECO:0000256" key="4">
    <source>
        <dbReference type="ARBA" id="ARBA00023315"/>
    </source>
</evidence>
<keyword evidence="3" id="KW-0677">Repeat</keyword>
<protein>
    <submittedName>
        <fullName evidence="5">Nodulation protein L</fullName>
    </submittedName>
</protein>
<dbReference type="InterPro" id="IPR051159">
    <property type="entry name" value="Hexapeptide_acetyltransf"/>
</dbReference>
<dbReference type="PROSITE" id="PS00101">
    <property type="entry name" value="HEXAPEP_TRANSFERASES"/>
    <property type="match status" value="1"/>
</dbReference>
<keyword evidence="2" id="KW-0808">Transferase</keyword>